<evidence type="ECO:0000313" key="2">
    <source>
        <dbReference type="Proteomes" id="UP001156221"/>
    </source>
</evidence>
<keyword evidence="2" id="KW-1185">Reference proteome</keyword>
<organism evidence="1 2">
    <name type="scientific">Arthrobacter phage Bauer</name>
    <dbReference type="NCBI Taxonomy" id="2985648"/>
    <lineage>
        <taxon>Viruses</taxon>
        <taxon>Duplodnaviria</taxon>
        <taxon>Heunggongvirae</taxon>
        <taxon>Uroviricota</taxon>
        <taxon>Caudoviricetes</taxon>
        <taxon>Bauervirus</taxon>
        <taxon>Bauervirus bauer</taxon>
    </lineage>
</organism>
<sequence>MSDKPKIDLILSDLENEVRKPEPFVVVMKDGKRITFKDPFDFKISEREEILGLYDDAQRGAADDLDLLKKILSPDDYQKYIDADLPIRTHAALVERVMGHFKGALGDAGKRRRLRELIGRYRKAVRCDLMEVYGIDLAEWYAAGRWVALLDYIDGLPSACRLNEAITNDPEAAAQIAAMPESGEEWAPSVSEYDLHAHLLRELLQAVKSNGQIAIAAAGGKPGELRPFPGPRTEIDRAIAALEREWAESFVGQFGFDATDI</sequence>
<proteinExistence type="predicted"/>
<reference evidence="1" key="1">
    <citation type="submission" date="2022-10" db="EMBL/GenBank/DDBJ databases">
        <authorList>
            <person name="Shreffler J."/>
            <person name="Spring A.M."/>
            <person name="Klyczek K."/>
            <person name="Garlena R.A."/>
            <person name="Russell D.A."/>
            <person name="Pope W.H."/>
            <person name="Jacobs-Sera D."/>
            <person name="Hatfull G.F."/>
        </authorList>
    </citation>
    <scope>NUCLEOTIDE SEQUENCE</scope>
</reference>
<gene>
    <name evidence="1" type="primary">18</name>
    <name evidence="1" type="ORF">SEA_BAUER_18</name>
</gene>
<dbReference type="Proteomes" id="UP001156221">
    <property type="component" value="Segment"/>
</dbReference>
<dbReference type="GeneID" id="80034681"/>
<dbReference type="RefSeq" id="YP_010761310.1">
    <property type="nucleotide sequence ID" value="NC_073594.1"/>
</dbReference>
<accession>A0A9E8A9V2</accession>
<protein>
    <submittedName>
        <fullName evidence="1">Tail assembly chaperone</fullName>
    </submittedName>
</protein>
<dbReference type="EMBL" id="OP580516">
    <property type="protein sequence ID" value="UYM26567.1"/>
    <property type="molecule type" value="Genomic_DNA"/>
</dbReference>
<evidence type="ECO:0000313" key="1">
    <source>
        <dbReference type="EMBL" id="UYM26567.1"/>
    </source>
</evidence>
<dbReference type="KEGG" id="vg:80034681"/>
<name>A0A9E8A9V2_9CAUD</name>